<dbReference type="InterPro" id="IPR001214">
    <property type="entry name" value="SET_dom"/>
</dbReference>
<evidence type="ECO:0000259" key="8">
    <source>
        <dbReference type="PROSITE" id="PS50280"/>
    </source>
</evidence>
<accession>A0AAW1J3A8</accession>
<dbReference type="GO" id="GO:0005694">
    <property type="term" value="C:chromosome"/>
    <property type="evidence" value="ECO:0007669"/>
    <property type="project" value="UniProtKB-SubCell"/>
</dbReference>
<dbReference type="Gene3D" id="3.30.40.10">
    <property type="entry name" value="Zinc/RING finger domain, C3HC4 (zinc finger)"/>
    <property type="match status" value="1"/>
</dbReference>
<evidence type="ECO:0000313" key="11">
    <source>
        <dbReference type="EMBL" id="KAK9697473.1"/>
    </source>
</evidence>
<dbReference type="PROSITE" id="PS51578">
    <property type="entry name" value="SAM_MT43_SET2_2"/>
    <property type="match status" value="1"/>
</dbReference>
<gene>
    <name evidence="11" type="ORF">RND81_08G039800</name>
</gene>
<dbReference type="EMBL" id="JBDFQZ010000008">
    <property type="protein sequence ID" value="KAK9697473.1"/>
    <property type="molecule type" value="Genomic_DNA"/>
</dbReference>
<dbReference type="InterPro" id="IPR003616">
    <property type="entry name" value="Post-SET_dom"/>
</dbReference>
<dbReference type="SMART" id="SM00317">
    <property type="entry name" value="SET"/>
    <property type="match status" value="1"/>
</dbReference>
<dbReference type="FunFam" id="2.170.270.10:FF:000043">
    <property type="entry name" value="Histone-lysine N-methyltransferase"/>
    <property type="match status" value="1"/>
</dbReference>
<reference evidence="11" key="1">
    <citation type="submission" date="2024-03" db="EMBL/GenBank/DDBJ databases">
        <title>WGS assembly of Saponaria officinalis var. Norfolk2.</title>
        <authorList>
            <person name="Jenkins J."/>
            <person name="Shu S."/>
            <person name="Grimwood J."/>
            <person name="Barry K."/>
            <person name="Goodstein D."/>
            <person name="Schmutz J."/>
            <person name="Leebens-Mack J."/>
            <person name="Osbourn A."/>
        </authorList>
    </citation>
    <scope>NUCLEOTIDE SEQUENCE [LARGE SCALE GENOMIC DNA]</scope>
    <source>
        <strain evidence="11">JIC</strain>
    </source>
</reference>
<evidence type="ECO:0000256" key="5">
    <source>
        <dbReference type="ARBA" id="ARBA00022679"/>
    </source>
</evidence>
<dbReference type="AlphaFoldDB" id="A0AAW1J3A8"/>
<feature type="domain" description="SET" evidence="8">
    <location>
        <begin position="344"/>
        <end position="461"/>
    </location>
</feature>
<evidence type="ECO:0000313" key="12">
    <source>
        <dbReference type="Proteomes" id="UP001443914"/>
    </source>
</evidence>
<feature type="domain" description="Post-SET" evidence="9">
    <location>
        <begin position="467"/>
        <end position="483"/>
    </location>
</feature>
<dbReference type="InterPro" id="IPR006560">
    <property type="entry name" value="AWS_dom"/>
</dbReference>
<organism evidence="11 12">
    <name type="scientific">Saponaria officinalis</name>
    <name type="common">Common soapwort</name>
    <name type="synonym">Lychnis saponaria</name>
    <dbReference type="NCBI Taxonomy" id="3572"/>
    <lineage>
        <taxon>Eukaryota</taxon>
        <taxon>Viridiplantae</taxon>
        <taxon>Streptophyta</taxon>
        <taxon>Embryophyta</taxon>
        <taxon>Tracheophyta</taxon>
        <taxon>Spermatophyta</taxon>
        <taxon>Magnoliopsida</taxon>
        <taxon>eudicotyledons</taxon>
        <taxon>Gunneridae</taxon>
        <taxon>Pentapetalae</taxon>
        <taxon>Caryophyllales</taxon>
        <taxon>Caryophyllaceae</taxon>
        <taxon>Caryophylleae</taxon>
        <taxon>Saponaria</taxon>
    </lineage>
</organism>
<dbReference type="InterPro" id="IPR047893">
    <property type="entry name" value="ASHR3-like_SET"/>
</dbReference>
<dbReference type="CDD" id="cd19175">
    <property type="entry name" value="SET_ASHR3-like"/>
    <property type="match status" value="1"/>
</dbReference>
<feature type="domain" description="AWS" evidence="10">
    <location>
        <begin position="299"/>
        <end position="344"/>
    </location>
</feature>
<comment type="subcellular location">
    <subcellularLocation>
        <location evidence="2">Chromosome</location>
    </subcellularLocation>
    <subcellularLocation>
        <location evidence="1">Nucleus</location>
    </subcellularLocation>
</comment>
<evidence type="ECO:0000256" key="3">
    <source>
        <dbReference type="ARBA" id="ARBA00022454"/>
    </source>
</evidence>
<dbReference type="PROSITE" id="PS50280">
    <property type="entry name" value="SET"/>
    <property type="match status" value="1"/>
</dbReference>
<evidence type="ECO:0000256" key="7">
    <source>
        <dbReference type="ARBA" id="ARBA00023242"/>
    </source>
</evidence>
<dbReference type="InterPro" id="IPR046341">
    <property type="entry name" value="SET_dom_sf"/>
</dbReference>
<dbReference type="Proteomes" id="UP001443914">
    <property type="component" value="Unassembled WGS sequence"/>
</dbReference>
<dbReference type="PROSITE" id="PS51215">
    <property type="entry name" value="AWS"/>
    <property type="match status" value="1"/>
</dbReference>
<dbReference type="Gene3D" id="2.170.270.10">
    <property type="entry name" value="SET domain"/>
    <property type="match status" value="1"/>
</dbReference>
<evidence type="ECO:0000259" key="10">
    <source>
        <dbReference type="PROSITE" id="PS51215"/>
    </source>
</evidence>
<dbReference type="GO" id="GO:0042054">
    <property type="term" value="F:histone methyltransferase activity"/>
    <property type="evidence" value="ECO:0007669"/>
    <property type="project" value="InterPro"/>
</dbReference>
<keyword evidence="4" id="KW-0489">Methyltransferase</keyword>
<proteinExistence type="predicted"/>
<dbReference type="GO" id="GO:0005634">
    <property type="term" value="C:nucleus"/>
    <property type="evidence" value="ECO:0007669"/>
    <property type="project" value="UniProtKB-SubCell"/>
</dbReference>
<keyword evidence="3" id="KW-0158">Chromosome</keyword>
<dbReference type="PANTHER" id="PTHR22884">
    <property type="entry name" value="SET DOMAIN PROTEINS"/>
    <property type="match status" value="1"/>
</dbReference>
<keyword evidence="12" id="KW-1185">Reference proteome</keyword>
<dbReference type="Pfam" id="PF00856">
    <property type="entry name" value="SET"/>
    <property type="match status" value="1"/>
</dbReference>
<dbReference type="PROSITE" id="PS50868">
    <property type="entry name" value="POST_SET"/>
    <property type="match status" value="1"/>
</dbReference>
<evidence type="ECO:0000256" key="1">
    <source>
        <dbReference type="ARBA" id="ARBA00004123"/>
    </source>
</evidence>
<dbReference type="SMART" id="SM00508">
    <property type="entry name" value="PostSET"/>
    <property type="match status" value="1"/>
</dbReference>
<evidence type="ECO:0000256" key="4">
    <source>
        <dbReference type="ARBA" id="ARBA00022603"/>
    </source>
</evidence>
<dbReference type="SUPFAM" id="SSF82199">
    <property type="entry name" value="SET domain"/>
    <property type="match status" value="1"/>
</dbReference>
<keyword evidence="5" id="KW-0808">Transferase</keyword>
<dbReference type="InterPro" id="IPR013083">
    <property type="entry name" value="Znf_RING/FYVE/PHD"/>
</dbReference>
<evidence type="ECO:0008006" key="13">
    <source>
        <dbReference type="Google" id="ProtNLM"/>
    </source>
</evidence>
<dbReference type="InterPro" id="IPR025787">
    <property type="entry name" value="Hist-Lys_N-MeTrfase_SET2_plant"/>
</dbReference>
<dbReference type="GO" id="GO:0032259">
    <property type="term" value="P:methylation"/>
    <property type="evidence" value="ECO:0007669"/>
    <property type="project" value="UniProtKB-KW"/>
</dbReference>
<sequence>MPDLGATTLLNSETLTLTLTRSPNSLPKLTPPSNSSDTLRRCSAGTLMPANWPDTRPEPPINGGVSVAKSGILKIRVTAGTRVCSGDSIDVIEGSKKVLEDYVSDWKARRIDSGVSENRCFLPFLVGAPSLVECRVCSSYIYPGSEISCSVRGCQGIYHLKCAKETFQCFTLKNFKCPQHACFLCKQKFFWRCVRCEIASHDKCAAWPNEVIHLSEQPGWAVCWRHPKDWRHEQNQASTTSFEDIFARLPLPYVEEEFKIESTVKDYPCDRTEPPNPPSYVHIRRNIYLVKRKRDGTCVELGCVSCNSSSTCSKDCLCRVQSISCSRACRCSEACTNRPFRKDKKIKIVKTGLCGWGVEAAESINKGDFVIEYVGEVVDDVECTQRLWAMKNKDVKNFYMCEIRKDFTIDATFKGNASRFLNHSCDPNCKMEKWQVEGEIRVGVFATRSIEVGEPLTYDYRFVQFGPEVKCHCGAPNCQGYLGAKRKINLDVLESKRRLLLASLCWGSKRRRTMATQVRTLQNVQ</sequence>
<protein>
    <recommendedName>
        <fullName evidence="13">Histone-lysine N-methyltransferase ASHR3</fullName>
    </recommendedName>
</protein>
<evidence type="ECO:0000256" key="6">
    <source>
        <dbReference type="ARBA" id="ARBA00022691"/>
    </source>
</evidence>
<name>A0AAW1J3A8_SAPOF</name>
<evidence type="ECO:0000256" key="2">
    <source>
        <dbReference type="ARBA" id="ARBA00004286"/>
    </source>
</evidence>
<evidence type="ECO:0000259" key="9">
    <source>
        <dbReference type="PROSITE" id="PS50868"/>
    </source>
</evidence>
<dbReference type="InterPro" id="IPR050777">
    <property type="entry name" value="SET2_Histone-Lys_MeTrsfase"/>
</dbReference>
<keyword evidence="7" id="KW-0539">Nucleus</keyword>
<comment type="caution">
    <text evidence="11">The sequence shown here is derived from an EMBL/GenBank/DDBJ whole genome shotgun (WGS) entry which is preliminary data.</text>
</comment>
<keyword evidence="6" id="KW-0949">S-adenosyl-L-methionine</keyword>